<evidence type="ECO:0000256" key="1">
    <source>
        <dbReference type="SAM" id="Phobius"/>
    </source>
</evidence>
<evidence type="ECO:0000313" key="3">
    <source>
        <dbReference type="Proteomes" id="UP001211065"/>
    </source>
</evidence>
<dbReference type="AlphaFoldDB" id="A0AAD5U4H5"/>
<dbReference type="PANTHER" id="PTHR12224:SF0">
    <property type="entry name" value="BETA-1,4-MANNOSYL-GLYCOPROTEIN 4-BETA-N-ACETYLGLUCOSAMINYLTRANSFERASE"/>
    <property type="match status" value="1"/>
</dbReference>
<proteinExistence type="predicted"/>
<protein>
    <submittedName>
        <fullName evidence="2">Uncharacterized protein</fullName>
    </submittedName>
</protein>
<dbReference type="Proteomes" id="UP001211065">
    <property type="component" value="Unassembled WGS sequence"/>
</dbReference>
<dbReference type="PANTHER" id="PTHR12224">
    <property type="entry name" value="BETA-1,4-MANNOSYL-GLYCOPROTEIN BETA-1,4-N-ACETYLGLUCOSAMINYL-TRANSFERASE"/>
    <property type="match status" value="1"/>
</dbReference>
<keyword evidence="3" id="KW-1185">Reference proteome</keyword>
<keyword evidence="1" id="KW-0472">Membrane</keyword>
<gene>
    <name evidence="2" type="ORF">HK099_002345</name>
</gene>
<dbReference type="GO" id="GO:0016020">
    <property type="term" value="C:membrane"/>
    <property type="evidence" value="ECO:0007669"/>
    <property type="project" value="InterPro"/>
</dbReference>
<feature type="transmembrane region" description="Helical" evidence="1">
    <location>
        <begin position="24"/>
        <end position="44"/>
    </location>
</feature>
<accession>A0AAD5U4H5</accession>
<comment type="caution">
    <text evidence="2">The sequence shown here is derived from an EMBL/GenBank/DDBJ whole genome shotgun (WGS) entry which is preliminary data.</text>
</comment>
<dbReference type="InterPro" id="IPR006813">
    <property type="entry name" value="Glyco_trans_17"/>
</dbReference>
<keyword evidence="1" id="KW-1133">Transmembrane helix</keyword>
<sequence>MCDIESKLPLVGVKPEKSKKRGSIIAGIALILLINSFVIIWVGFLKSDDTEAELESSELNSIVRNDVKNSLSFMDTLKNFNFSNLINLIEIEDSNAMTQRLELNKLLIDFILKEPLVEVNNSCKIPSITMPTPLNCLTAGNRIFNGLKKDPSKVGILIQLGFDADTLEIYMHQVYDIVDYFFIIESTTSHLQHQKKPLIWQLLQNQNRFAIFKDKIVNFVLDDSDTAKNINDNSIWALESQQEHSRWTKFLEWNKNYQYFSDDDILGFGDADEIPSRQNLLLLKHCSISRDVTKAIDIGIWFPLSYIKWAFKTDFPVHRSVPYSLGDPSFWTVSNAKKFNVNGNAPTRMRGKSGHFLLGGAHLSNYLYPPFAMIKMLTCSECNGVTHLKEWKKLIDDKNVRGLEKFFIDHNVNLYSGRTVSLEDLDAKNKETVSLPWLGALFFF</sequence>
<keyword evidence="1" id="KW-0812">Transmembrane</keyword>
<name>A0AAD5U4H5_9FUNG</name>
<organism evidence="2 3">
    <name type="scientific">Clydaea vesicula</name>
    <dbReference type="NCBI Taxonomy" id="447962"/>
    <lineage>
        <taxon>Eukaryota</taxon>
        <taxon>Fungi</taxon>
        <taxon>Fungi incertae sedis</taxon>
        <taxon>Chytridiomycota</taxon>
        <taxon>Chytridiomycota incertae sedis</taxon>
        <taxon>Chytridiomycetes</taxon>
        <taxon>Lobulomycetales</taxon>
        <taxon>Lobulomycetaceae</taxon>
        <taxon>Clydaea</taxon>
    </lineage>
</organism>
<evidence type="ECO:0000313" key="2">
    <source>
        <dbReference type="EMBL" id="KAJ3222401.1"/>
    </source>
</evidence>
<dbReference type="Pfam" id="PF04724">
    <property type="entry name" value="Glyco_transf_17"/>
    <property type="match status" value="1"/>
</dbReference>
<dbReference type="EMBL" id="JADGJW010000177">
    <property type="protein sequence ID" value="KAJ3222401.1"/>
    <property type="molecule type" value="Genomic_DNA"/>
</dbReference>
<dbReference type="GO" id="GO:0003830">
    <property type="term" value="F:beta-1,4-mannosylglycoprotein 4-beta-N-acetylglucosaminyltransferase activity"/>
    <property type="evidence" value="ECO:0007669"/>
    <property type="project" value="InterPro"/>
</dbReference>
<reference evidence="2" key="1">
    <citation type="submission" date="2020-05" db="EMBL/GenBank/DDBJ databases">
        <title>Phylogenomic resolution of chytrid fungi.</title>
        <authorList>
            <person name="Stajich J.E."/>
            <person name="Amses K."/>
            <person name="Simmons R."/>
            <person name="Seto K."/>
            <person name="Myers J."/>
            <person name="Bonds A."/>
            <person name="Quandt C.A."/>
            <person name="Barry K."/>
            <person name="Liu P."/>
            <person name="Grigoriev I."/>
            <person name="Longcore J.E."/>
            <person name="James T.Y."/>
        </authorList>
    </citation>
    <scope>NUCLEOTIDE SEQUENCE</scope>
    <source>
        <strain evidence="2">JEL0476</strain>
    </source>
</reference>
<dbReference type="GO" id="GO:0006044">
    <property type="term" value="P:N-acetylglucosamine metabolic process"/>
    <property type="evidence" value="ECO:0007669"/>
    <property type="project" value="TreeGrafter"/>
</dbReference>